<dbReference type="Proteomes" id="UP000177987">
    <property type="component" value="Unassembled WGS sequence"/>
</dbReference>
<sequence>MIALGDCCGFQIEAFDPKTGRVKTVGSASPEELASMLTDESSDPEQVLAGREQDAQEEAEATLQYC</sequence>
<feature type="region of interest" description="Disordered" evidence="1">
    <location>
        <begin position="21"/>
        <end position="66"/>
    </location>
</feature>
<reference evidence="2 3" key="1">
    <citation type="journal article" date="2016" name="Nat. Commun.">
        <title>Thousands of microbial genomes shed light on interconnected biogeochemical processes in an aquifer system.</title>
        <authorList>
            <person name="Anantharaman K."/>
            <person name="Brown C.T."/>
            <person name="Hug L.A."/>
            <person name="Sharon I."/>
            <person name="Castelle C.J."/>
            <person name="Probst A.J."/>
            <person name="Thomas B.C."/>
            <person name="Singh A."/>
            <person name="Wilkins M.J."/>
            <person name="Karaoz U."/>
            <person name="Brodie E.L."/>
            <person name="Williams K.H."/>
            <person name="Hubbard S.S."/>
            <person name="Banfield J.F."/>
        </authorList>
    </citation>
    <scope>NUCLEOTIDE SEQUENCE [LARGE SCALE GENOMIC DNA]</scope>
</reference>
<evidence type="ECO:0000313" key="3">
    <source>
        <dbReference type="Proteomes" id="UP000177987"/>
    </source>
</evidence>
<proteinExistence type="predicted"/>
<organism evidence="2 3">
    <name type="scientific">Candidatus Yonathbacteria bacterium RIFCSPLOWO2_01_FULL_47_33b</name>
    <dbReference type="NCBI Taxonomy" id="1802727"/>
    <lineage>
        <taxon>Bacteria</taxon>
        <taxon>Candidatus Yonathiibacteriota</taxon>
    </lineage>
</organism>
<dbReference type="EMBL" id="MHUW01000001">
    <property type="protein sequence ID" value="OHA84373.1"/>
    <property type="molecule type" value="Genomic_DNA"/>
</dbReference>
<dbReference type="AlphaFoldDB" id="A0A1G2SH27"/>
<gene>
    <name evidence="2" type="ORF">A2937_01380</name>
</gene>
<comment type="caution">
    <text evidence="2">The sequence shown here is derived from an EMBL/GenBank/DDBJ whole genome shotgun (WGS) entry which is preliminary data.</text>
</comment>
<accession>A0A1G2SH27</accession>
<name>A0A1G2SH27_9BACT</name>
<protein>
    <submittedName>
        <fullName evidence="2">Uncharacterized protein</fullName>
    </submittedName>
</protein>
<evidence type="ECO:0000313" key="2">
    <source>
        <dbReference type="EMBL" id="OHA84373.1"/>
    </source>
</evidence>
<evidence type="ECO:0000256" key="1">
    <source>
        <dbReference type="SAM" id="MobiDB-lite"/>
    </source>
</evidence>